<comment type="subcellular location">
    <subcellularLocation>
        <location evidence="1">Nucleus</location>
    </subcellularLocation>
</comment>
<dbReference type="PANTHER" id="PTHR12565">
    <property type="entry name" value="STEROL REGULATORY ELEMENT-BINDING PROTEIN"/>
    <property type="match status" value="1"/>
</dbReference>
<dbReference type="AlphaFoldDB" id="A0A9N7MRJ3"/>
<evidence type="ECO:0000313" key="5">
    <source>
        <dbReference type="Proteomes" id="UP001153555"/>
    </source>
</evidence>
<feature type="region of interest" description="Disordered" evidence="3">
    <location>
        <begin position="89"/>
        <end position="156"/>
    </location>
</feature>
<keyword evidence="2" id="KW-0539">Nucleus</keyword>
<comment type="caution">
    <text evidence="4">The sequence shown here is derived from an EMBL/GenBank/DDBJ whole genome shotgun (WGS) entry which is preliminary data.</text>
</comment>
<evidence type="ECO:0000256" key="3">
    <source>
        <dbReference type="SAM" id="MobiDB-lite"/>
    </source>
</evidence>
<reference evidence="4" key="1">
    <citation type="submission" date="2019-12" db="EMBL/GenBank/DDBJ databases">
        <authorList>
            <person name="Scholes J."/>
        </authorList>
    </citation>
    <scope>NUCLEOTIDE SEQUENCE</scope>
</reference>
<sequence length="253" mass="27938">MADHFLPELENLTHCLNLTDIDPNTEFSNLFPGIIDNPTHNHPFGSDILDNLFPHLLYQSHGNLDSLIPAGLLLHEDNNNTVPHVALNDYGNGDRKRKAAEKSISPANSFPRGSKNGIGGKNGARKGKRVKGNNEKKEQKAKEVVHVRAKRGQATNSHSIAERTMGMAVMLDEIINYVQSLQNQVEFLSMKLTAASAFYDFSSDSNTSESMQRPTAFEALNAQNGRANPGLASAHFAPLVHNFEYYPQLPHNI</sequence>
<dbReference type="OrthoDB" id="690068at2759"/>
<feature type="compositionally biased region" description="Basic and acidic residues" evidence="3">
    <location>
        <begin position="132"/>
        <end position="146"/>
    </location>
</feature>
<accession>A0A9N7MRJ3</accession>
<keyword evidence="5" id="KW-1185">Reference proteome</keyword>
<dbReference type="EMBL" id="CACSLK010011299">
    <property type="protein sequence ID" value="CAA0813212.1"/>
    <property type="molecule type" value="Genomic_DNA"/>
</dbReference>
<gene>
    <name evidence="4" type="ORF">SHERM_13771</name>
</gene>
<protein>
    <submittedName>
        <fullName evidence="4">Transcription factor BEE 3</fullName>
    </submittedName>
</protein>
<dbReference type="GO" id="GO:0005634">
    <property type="term" value="C:nucleus"/>
    <property type="evidence" value="ECO:0007669"/>
    <property type="project" value="UniProtKB-SubCell"/>
</dbReference>
<organism evidence="4 5">
    <name type="scientific">Striga hermonthica</name>
    <name type="common">Purple witchweed</name>
    <name type="synonym">Buchnera hermonthica</name>
    <dbReference type="NCBI Taxonomy" id="68872"/>
    <lineage>
        <taxon>Eukaryota</taxon>
        <taxon>Viridiplantae</taxon>
        <taxon>Streptophyta</taxon>
        <taxon>Embryophyta</taxon>
        <taxon>Tracheophyta</taxon>
        <taxon>Spermatophyta</taxon>
        <taxon>Magnoliopsida</taxon>
        <taxon>eudicotyledons</taxon>
        <taxon>Gunneridae</taxon>
        <taxon>Pentapetalae</taxon>
        <taxon>asterids</taxon>
        <taxon>lamiids</taxon>
        <taxon>Lamiales</taxon>
        <taxon>Orobanchaceae</taxon>
        <taxon>Buchnereae</taxon>
        <taxon>Striga</taxon>
    </lineage>
</organism>
<evidence type="ECO:0000256" key="1">
    <source>
        <dbReference type="ARBA" id="ARBA00004123"/>
    </source>
</evidence>
<evidence type="ECO:0000256" key="2">
    <source>
        <dbReference type="ARBA" id="ARBA00023242"/>
    </source>
</evidence>
<evidence type="ECO:0000313" key="4">
    <source>
        <dbReference type="EMBL" id="CAA0813212.1"/>
    </source>
</evidence>
<dbReference type="GO" id="GO:0003700">
    <property type="term" value="F:DNA-binding transcription factor activity"/>
    <property type="evidence" value="ECO:0007669"/>
    <property type="project" value="TreeGrafter"/>
</dbReference>
<proteinExistence type="predicted"/>
<name>A0A9N7MRJ3_STRHE</name>
<dbReference type="InterPro" id="IPR024097">
    <property type="entry name" value="bHLH_ZIP_TF"/>
</dbReference>
<dbReference type="Proteomes" id="UP001153555">
    <property type="component" value="Unassembled WGS sequence"/>
</dbReference>
<dbReference type="PANTHER" id="PTHR12565:SF340">
    <property type="entry name" value="TRANSCRIPTION FACTOR BEE 3"/>
    <property type="match status" value="1"/>
</dbReference>